<sequence>MRADHTTPAEPPLHARIERTQLRLQVTALERALETSERRRQTVIDRYEHLLAEREAATNESSTSEGQPESSLKRLLGLSH</sequence>
<dbReference type="PATRIC" id="fig|1114856.3.peg.4341"/>
<dbReference type="STRING" id="1114856.GCA_000383975_01792"/>
<evidence type="ECO:0000313" key="2">
    <source>
        <dbReference type="EMBL" id="ELY36627.1"/>
    </source>
</evidence>
<dbReference type="EMBL" id="AOHW01000050">
    <property type="protein sequence ID" value="ELY36627.1"/>
    <property type="molecule type" value="Genomic_DNA"/>
</dbReference>
<keyword evidence="3" id="KW-1185">Reference proteome</keyword>
<evidence type="ECO:0000313" key="3">
    <source>
        <dbReference type="Proteomes" id="UP000011599"/>
    </source>
</evidence>
<dbReference type="eggNOG" id="arCOG10712">
    <property type="taxonomic scope" value="Archaea"/>
</dbReference>
<proteinExistence type="predicted"/>
<reference evidence="2 3" key="1">
    <citation type="journal article" date="2014" name="PLoS Genet.">
        <title>Phylogenetically driven sequencing of extremely halophilic archaea reveals strategies for static and dynamic osmo-response.</title>
        <authorList>
            <person name="Becker E.A."/>
            <person name="Seitzer P.M."/>
            <person name="Tritt A."/>
            <person name="Larsen D."/>
            <person name="Krusor M."/>
            <person name="Yao A.I."/>
            <person name="Wu D."/>
            <person name="Madern D."/>
            <person name="Eisen J.A."/>
            <person name="Darling A.E."/>
            <person name="Facciotti M.T."/>
        </authorList>
    </citation>
    <scope>NUCLEOTIDE SEQUENCE [LARGE SCALE GENOMIC DNA]</scope>
    <source>
        <strain evidence="2 3">GA33</strain>
    </source>
</reference>
<feature type="compositionally biased region" description="Polar residues" evidence="1">
    <location>
        <begin position="58"/>
        <end position="70"/>
    </location>
</feature>
<dbReference type="AlphaFoldDB" id="L9VI28"/>
<feature type="region of interest" description="Disordered" evidence="1">
    <location>
        <begin position="54"/>
        <end position="80"/>
    </location>
</feature>
<accession>L9VI28</accession>
<gene>
    <name evidence="2" type="ORF">C496_21040</name>
</gene>
<dbReference type="Proteomes" id="UP000011599">
    <property type="component" value="Unassembled WGS sequence"/>
</dbReference>
<evidence type="ECO:0000256" key="1">
    <source>
        <dbReference type="SAM" id="MobiDB-lite"/>
    </source>
</evidence>
<protein>
    <submittedName>
        <fullName evidence="2">Uncharacterized protein</fullName>
    </submittedName>
</protein>
<comment type="caution">
    <text evidence="2">The sequence shown here is derived from an EMBL/GenBank/DDBJ whole genome shotgun (WGS) entry which is preliminary data.</text>
</comment>
<name>L9VI28_9EURY</name>
<organism evidence="2 3">
    <name type="scientific">Natronorubrum tibetense GA33</name>
    <dbReference type="NCBI Taxonomy" id="1114856"/>
    <lineage>
        <taxon>Archaea</taxon>
        <taxon>Methanobacteriati</taxon>
        <taxon>Methanobacteriota</taxon>
        <taxon>Stenosarchaea group</taxon>
        <taxon>Halobacteria</taxon>
        <taxon>Halobacteriales</taxon>
        <taxon>Natrialbaceae</taxon>
        <taxon>Natronorubrum</taxon>
    </lineage>
</organism>